<organism evidence="2 3">
    <name type="scientific">Candidatus Marinarcus aquaticus</name>
    <dbReference type="NCBI Taxonomy" id="2044504"/>
    <lineage>
        <taxon>Bacteria</taxon>
        <taxon>Pseudomonadati</taxon>
        <taxon>Campylobacterota</taxon>
        <taxon>Epsilonproteobacteria</taxon>
        <taxon>Campylobacterales</taxon>
        <taxon>Arcobacteraceae</taxon>
        <taxon>Candidatus Marinarcus</taxon>
    </lineage>
</organism>
<dbReference type="EMBL" id="PDKN01000009">
    <property type="protein sequence ID" value="RXJ54580.1"/>
    <property type="molecule type" value="Genomic_DNA"/>
</dbReference>
<dbReference type="OrthoDB" id="9775658at2"/>
<comment type="caution">
    <text evidence="2">The sequence shown here is derived from an EMBL/GenBank/DDBJ whole genome shotgun (WGS) entry which is preliminary data.</text>
</comment>
<name>A0A4Q0XN25_9BACT</name>
<dbReference type="Gene3D" id="1.10.287.110">
    <property type="entry name" value="DnaJ domain"/>
    <property type="match status" value="1"/>
</dbReference>
<accession>A0A4Q0XN25</accession>
<proteinExistence type="predicted"/>
<dbReference type="SUPFAM" id="SSF46565">
    <property type="entry name" value="Chaperone J-domain"/>
    <property type="match status" value="1"/>
</dbReference>
<evidence type="ECO:0000259" key="1">
    <source>
        <dbReference type="PROSITE" id="PS50076"/>
    </source>
</evidence>
<gene>
    <name evidence="2" type="ORF">CRV04_11120</name>
</gene>
<keyword evidence="3" id="KW-1185">Reference proteome</keyword>
<dbReference type="Proteomes" id="UP000290657">
    <property type="component" value="Unassembled WGS sequence"/>
</dbReference>
<feature type="domain" description="J" evidence="1">
    <location>
        <begin position="61"/>
        <end position="121"/>
    </location>
</feature>
<evidence type="ECO:0000313" key="3">
    <source>
        <dbReference type="Proteomes" id="UP000290657"/>
    </source>
</evidence>
<dbReference type="RefSeq" id="WP_128996927.1">
    <property type="nucleotide sequence ID" value="NZ_PDKN01000009.1"/>
</dbReference>
<dbReference type="AlphaFoldDB" id="A0A4Q0XN25"/>
<dbReference type="InterPro" id="IPR001623">
    <property type="entry name" value="DnaJ_domain"/>
</dbReference>
<reference evidence="2 3" key="1">
    <citation type="submission" date="2017-10" db="EMBL/GenBank/DDBJ databases">
        <title>Genomics of the genus Arcobacter.</title>
        <authorList>
            <person name="Perez-Cataluna A."/>
            <person name="Figueras M.J."/>
        </authorList>
    </citation>
    <scope>NUCLEOTIDE SEQUENCE [LARGE SCALE GENOMIC DNA]</scope>
    <source>
        <strain evidence="2 3">CECT 8987</strain>
    </source>
</reference>
<evidence type="ECO:0000313" key="2">
    <source>
        <dbReference type="EMBL" id="RXJ54580.1"/>
    </source>
</evidence>
<dbReference type="PROSITE" id="PS50076">
    <property type="entry name" value="DNAJ_2"/>
    <property type="match status" value="1"/>
</dbReference>
<protein>
    <recommendedName>
        <fullName evidence="1">J domain-containing protein</fullName>
    </recommendedName>
</protein>
<sequence>MSGKISFEACIVMTQAYWQKERFNLHQESLIKQQQAQAHFYEEIKKHNQRRQTFQQSSEKEHRILLRLPLEEQLQEAQIKEAFKKVAKQAHPDVGGSHEAFIEVTLARDTLLENLTSYTAY</sequence>
<dbReference type="InterPro" id="IPR036869">
    <property type="entry name" value="J_dom_sf"/>
</dbReference>